<evidence type="ECO:0000256" key="3">
    <source>
        <dbReference type="ARBA" id="ARBA00022664"/>
    </source>
</evidence>
<accession>A0A8S0RTS6</accession>
<comment type="caution">
    <text evidence="10">The sequence shown here is derived from an EMBL/GenBank/DDBJ whole genome shotgun (WGS) entry which is preliminary data.</text>
</comment>
<dbReference type="GO" id="GO:0071013">
    <property type="term" value="C:catalytic step 2 spliceosome"/>
    <property type="evidence" value="ECO:0007669"/>
    <property type="project" value="TreeGrafter"/>
</dbReference>
<dbReference type="PANTHER" id="PTHR12707:SF0">
    <property type="entry name" value="PININ"/>
    <property type="match status" value="1"/>
</dbReference>
<keyword evidence="11" id="KW-1185">Reference proteome</keyword>
<evidence type="ECO:0000313" key="10">
    <source>
        <dbReference type="EMBL" id="CAA2982733.1"/>
    </source>
</evidence>
<protein>
    <submittedName>
        <fullName evidence="10">ATP-dependent Clp protease ATP-binding subunit clpA homolog CD4B, chloroplastic</fullName>
    </submittedName>
</protein>
<evidence type="ECO:0000256" key="6">
    <source>
        <dbReference type="ARBA" id="ARBA00023187"/>
    </source>
</evidence>
<dbReference type="PANTHER" id="PTHR12707">
    <property type="entry name" value="PINN"/>
    <property type="match status" value="1"/>
</dbReference>
<dbReference type="Proteomes" id="UP000594638">
    <property type="component" value="Unassembled WGS sequence"/>
</dbReference>
<keyword evidence="3" id="KW-0507">mRNA processing</keyword>
<evidence type="ECO:0000259" key="9">
    <source>
        <dbReference type="Pfam" id="PF04696"/>
    </source>
</evidence>
<dbReference type="InterPro" id="IPR039853">
    <property type="entry name" value="Pinin"/>
</dbReference>
<dbReference type="Gramene" id="OE9A040775T1">
    <property type="protein sequence ID" value="OE9A040775C1"/>
    <property type="gene ID" value="OE9A040775"/>
</dbReference>
<dbReference type="EMBL" id="CACTIH010003705">
    <property type="protein sequence ID" value="CAA2982733.1"/>
    <property type="molecule type" value="Genomic_DNA"/>
</dbReference>
<sequence length="214" mass="25154">MVCSNFFKGSKDLNEPDFFVKINSNVQRFGRILVLVRARIAAKAEEKKLELLFLWWSEHHRKLGNVIRTKADPPIYYLFAKPMNDNATLLEEQKEQQSYSFLNRMFQEWKASRREELSQYQNQIAEWYVGNVDKELGRWQNGRKGLKANNDMANLQETMDKEFETHQLEHGPKTRKIPGGSNNDDEDDVEVINVVEDDMMCWMLMKTGGELMKL</sequence>
<evidence type="ECO:0000256" key="4">
    <source>
        <dbReference type="ARBA" id="ARBA00023015"/>
    </source>
</evidence>
<evidence type="ECO:0000256" key="1">
    <source>
        <dbReference type="ARBA" id="ARBA00004123"/>
    </source>
</evidence>
<organism evidence="10 11">
    <name type="scientific">Olea europaea subsp. europaea</name>
    <dbReference type="NCBI Taxonomy" id="158383"/>
    <lineage>
        <taxon>Eukaryota</taxon>
        <taxon>Viridiplantae</taxon>
        <taxon>Streptophyta</taxon>
        <taxon>Embryophyta</taxon>
        <taxon>Tracheophyta</taxon>
        <taxon>Spermatophyta</taxon>
        <taxon>Magnoliopsida</taxon>
        <taxon>eudicotyledons</taxon>
        <taxon>Gunneridae</taxon>
        <taxon>Pentapetalae</taxon>
        <taxon>asterids</taxon>
        <taxon>lamiids</taxon>
        <taxon>Lamiales</taxon>
        <taxon>Oleaceae</taxon>
        <taxon>Oleeae</taxon>
        <taxon>Olea</taxon>
    </lineage>
</organism>
<evidence type="ECO:0000256" key="5">
    <source>
        <dbReference type="ARBA" id="ARBA00023163"/>
    </source>
</evidence>
<keyword evidence="5" id="KW-0804">Transcription</keyword>
<comment type="subcellular location">
    <subcellularLocation>
        <location evidence="1">Nucleus</location>
    </subcellularLocation>
</comment>
<dbReference type="GO" id="GO:0008233">
    <property type="term" value="F:peptidase activity"/>
    <property type="evidence" value="ECO:0007669"/>
    <property type="project" value="UniProtKB-KW"/>
</dbReference>
<name>A0A8S0RTS6_OLEEU</name>
<proteinExistence type="inferred from homology"/>
<evidence type="ECO:0000256" key="8">
    <source>
        <dbReference type="SAM" id="MobiDB-lite"/>
    </source>
</evidence>
<keyword evidence="6" id="KW-0508">mRNA splicing</keyword>
<dbReference type="GO" id="GO:0006508">
    <property type="term" value="P:proteolysis"/>
    <property type="evidence" value="ECO:0007669"/>
    <property type="project" value="UniProtKB-KW"/>
</dbReference>
<dbReference type="GO" id="GO:0006397">
    <property type="term" value="P:mRNA processing"/>
    <property type="evidence" value="ECO:0007669"/>
    <property type="project" value="UniProtKB-KW"/>
</dbReference>
<gene>
    <name evidence="10" type="ORF">OLEA9_A040775</name>
</gene>
<dbReference type="InterPro" id="IPR006786">
    <property type="entry name" value="Pinin_SDK_MemA"/>
</dbReference>
<evidence type="ECO:0000313" key="11">
    <source>
        <dbReference type="Proteomes" id="UP000594638"/>
    </source>
</evidence>
<reference evidence="10 11" key="1">
    <citation type="submission" date="2019-12" db="EMBL/GenBank/DDBJ databases">
        <authorList>
            <person name="Alioto T."/>
            <person name="Alioto T."/>
            <person name="Gomez Garrido J."/>
        </authorList>
    </citation>
    <scope>NUCLEOTIDE SEQUENCE [LARGE SCALE GENOMIC DNA]</scope>
</reference>
<feature type="domain" description="Pinin/SDK/MemA protein" evidence="9">
    <location>
        <begin position="42"/>
        <end position="95"/>
    </location>
</feature>
<comment type="similarity">
    <text evidence="2">Belongs to the pinin family.</text>
</comment>
<dbReference type="OrthoDB" id="330772at2759"/>
<evidence type="ECO:0000256" key="2">
    <source>
        <dbReference type="ARBA" id="ARBA00010386"/>
    </source>
</evidence>
<dbReference type="GO" id="GO:0008380">
    <property type="term" value="P:RNA splicing"/>
    <property type="evidence" value="ECO:0007669"/>
    <property type="project" value="UniProtKB-KW"/>
</dbReference>
<dbReference type="AlphaFoldDB" id="A0A8S0RTS6"/>
<evidence type="ECO:0000256" key="7">
    <source>
        <dbReference type="ARBA" id="ARBA00023242"/>
    </source>
</evidence>
<keyword evidence="10" id="KW-0547">Nucleotide-binding</keyword>
<keyword evidence="10" id="KW-0067">ATP-binding</keyword>
<dbReference type="GO" id="GO:0005524">
    <property type="term" value="F:ATP binding"/>
    <property type="evidence" value="ECO:0007669"/>
    <property type="project" value="UniProtKB-KW"/>
</dbReference>
<dbReference type="Pfam" id="PF04696">
    <property type="entry name" value="Pinin_SDK_memA"/>
    <property type="match status" value="1"/>
</dbReference>
<keyword evidence="10" id="KW-0378">Hydrolase</keyword>
<keyword evidence="10" id="KW-0645">Protease</keyword>
<keyword evidence="7" id="KW-0539">Nucleus</keyword>
<feature type="region of interest" description="Disordered" evidence="8">
    <location>
        <begin position="166"/>
        <end position="187"/>
    </location>
</feature>
<keyword evidence="4" id="KW-0805">Transcription regulation</keyword>